<name>A0ABR2N5Z0_9ASPA</name>
<evidence type="ECO:0000259" key="6">
    <source>
        <dbReference type="Pfam" id="PF02225"/>
    </source>
</evidence>
<dbReference type="CDD" id="cd02120">
    <property type="entry name" value="PA_subtilisin_like"/>
    <property type="match status" value="1"/>
</dbReference>
<dbReference type="SUPFAM" id="SSF52743">
    <property type="entry name" value="Subtilisin-like"/>
    <property type="match status" value="1"/>
</dbReference>
<comment type="caution">
    <text evidence="3">Lacks conserved residue(s) required for the propagation of feature annotation.</text>
</comment>
<gene>
    <name evidence="7" type="primary">ARA12</name>
    <name evidence="7" type="ORF">KSP40_PGU011261</name>
</gene>
<evidence type="ECO:0000256" key="3">
    <source>
        <dbReference type="PROSITE-ProRule" id="PRU01240"/>
    </source>
</evidence>
<dbReference type="Pfam" id="PF00082">
    <property type="entry name" value="Peptidase_S8"/>
    <property type="match status" value="1"/>
</dbReference>
<feature type="compositionally biased region" description="Basic and acidic residues" evidence="4">
    <location>
        <begin position="304"/>
        <end position="313"/>
    </location>
</feature>
<evidence type="ECO:0000256" key="4">
    <source>
        <dbReference type="SAM" id="MobiDB-lite"/>
    </source>
</evidence>
<evidence type="ECO:0000256" key="1">
    <source>
        <dbReference type="ARBA" id="ARBA00011073"/>
    </source>
</evidence>
<dbReference type="Gene3D" id="3.40.50.200">
    <property type="entry name" value="Peptidase S8/S53 domain"/>
    <property type="match status" value="1"/>
</dbReference>
<comment type="caution">
    <text evidence="7">The sequence shown here is derived from an EMBL/GenBank/DDBJ whole genome shotgun (WGS) entry which is preliminary data.</text>
</comment>
<accession>A0ABR2N5Z0</accession>
<feature type="domain" description="PA" evidence="6">
    <location>
        <begin position="26"/>
        <end position="88"/>
    </location>
</feature>
<dbReference type="InterPro" id="IPR003137">
    <property type="entry name" value="PA_domain"/>
</dbReference>
<dbReference type="InterPro" id="IPR045051">
    <property type="entry name" value="SBT"/>
</dbReference>
<evidence type="ECO:0000313" key="8">
    <source>
        <dbReference type="Proteomes" id="UP001412067"/>
    </source>
</evidence>
<evidence type="ECO:0000313" key="7">
    <source>
        <dbReference type="EMBL" id="KAK8971577.1"/>
    </source>
</evidence>
<keyword evidence="2" id="KW-0732">Signal</keyword>
<feature type="region of interest" description="Disordered" evidence="4">
    <location>
        <begin position="298"/>
        <end position="320"/>
    </location>
</feature>
<keyword evidence="8" id="KW-1185">Reference proteome</keyword>
<protein>
    <submittedName>
        <fullName evidence="7">Subtilisin-like protease</fullName>
    </submittedName>
</protein>
<dbReference type="Gene3D" id="3.50.30.30">
    <property type="match status" value="1"/>
</dbReference>
<feature type="domain" description="Peptidase S8/S53" evidence="5">
    <location>
        <begin position="117"/>
        <end position="210"/>
    </location>
</feature>
<comment type="similarity">
    <text evidence="1 3">Belongs to the peptidase S8 family.</text>
</comment>
<dbReference type="PROSITE" id="PS51892">
    <property type="entry name" value="SUBTILASE"/>
    <property type="match status" value="1"/>
</dbReference>
<evidence type="ECO:0000259" key="5">
    <source>
        <dbReference type="Pfam" id="PF00082"/>
    </source>
</evidence>
<dbReference type="InterPro" id="IPR000209">
    <property type="entry name" value="Peptidase_S8/S53_dom"/>
</dbReference>
<dbReference type="Pfam" id="PF02225">
    <property type="entry name" value="PA"/>
    <property type="match status" value="1"/>
</dbReference>
<dbReference type="EMBL" id="JBBWWR010000001">
    <property type="protein sequence ID" value="KAK8971577.1"/>
    <property type="molecule type" value="Genomic_DNA"/>
</dbReference>
<dbReference type="InterPro" id="IPR036852">
    <property type="entry name" value="Peptidase_S8/S53_dom_sf"/>
</dbReference>
<proteinExistence type="inferred from homology"/>
<dbReference type="Proteomes" id="UP001412067">
    <property type="component" value="Unassembled WGS sequence"/>
</dbReference>
<evidence type="ECO:0000256" key="2">
    <source>
        <dbReference type="ARBA" id="ARBA00022729"/>
    </source>
</evidence>
<sequence>MERSKGKSLYQTDSISAKLLPWCILEHQGKIVICDRGGGMDRIQQGAVVKGAGAAGMILAAPKPDGYTTLADAHVVPACHVNFVDATKIKSYINSTSSPTATILPCGTLIGLAGELPAPTVASFSSRGMSQQSMGILKPDIIGPGVDVLAGWPALPIGPFDSPSLFNVISGTSMATPHLSGIAALLKGANPSWSAAAIKSAIMTTAENENPAGKPIANEQLESANLFARGAGHVNPSKANNPGFVYDIDPSEYVAYMCGLNYSDTQVSLVARRIVNCSSADRTSGVELNYPSFSAELKPASQKGEPKGEERGDGSSSYAVEIAPPTGVAVVVRRRH</sequence>
<dbReference type="Gene3D" id="2.60.40.2310">
    <property type="match status" value="1"/>
</dbReference>
<dbReference type="PANTHER" id="PTHR10795">
    <property type="entry name" value="PROPROTEIN CONVERTASE SUBTILISIN/KEXIN"/>
    <property type="match status" value="1"/>
</dbReference>
<reference evidence="7 8" key="1">
    <citation type="journal article" date="2022" name="Nat. Plants">
        <title>Genomes of leafy and leafless Platanthera orchids illuminate the evolution of mycoheterotrophy.</title>
        <authorList>
            <person name="Li M.H."/>
            <person name="Liu K.W."/>
            <person name="Li Z."/>
            <person name="Lu H.C."/>
            <person name="Ye Q.L."/>
            <person name="Zhang D."/>
            <person name="Wang J.Y."/>
            <person name="Li Y.F."/>
            <person name="Zhong Z.M."/>
            <person name="Liu X."/>
            <person name="Yu X."/>
            <person name="Liu D.K."/>
            <person name="Tu X.D."/>
            <person name="Liu B."/>
            <person name="Hao Y."/>
            <person name="Liao X.Y."/>
            <person name="Jiang Y.T."/>
            <person name="Sun W.H."/>
            <person name="Chen J."/>
            <person name="Chen Y.Q."/>
            <person name="Ai Y."/>
            <person name="Zhai J.W."/>
            <person name="Wu S.S."/>
            <person name="Zhou Z."/>
            <person name="Hsiao Y.Y."/>
            <person name="Wu W.L."/>
            <person name="Chen Y.Y."/>
            <person name="Lin Y.F."/>
            <person name="Hsu J.L."/>
            <person name="Li C.Y."/>
            <person name="Wang Z.W."/>
            <person name="Zhao X."/>
            <person name="Zhong W.Y."/>
            <person name="Ma X.K."/>
            <person name="Ma L."/>
            <person name="Huang J."/>
            <person name="Chen G.Z."/>
            <person name="Huang M.Z."/>
            <person name="Huang L."/>
            <person name="Peng D.H."/>
            <person name="Luo Y.B."/>
            <person name="Zou S.Q."/>
            <person name="Chen S.P."/>
            <person name="Lan S."/>
            <person name="Tsai W.C."/>
            <person name="Van de Peer Y."/>
            <person name="Liu Z.J."/>
        </authorList>
    </citation>
    <scope>NUCLEOTIDE SEQUENCE [LARGE SCALE GENOMIC DNA]</scope>
    <source>
        <strain evidence="7">Lor288</strain>
    </source>
</reference>
<organism evidence="7 8">
    <name type="scientific">Platanthera guangdongensis</name>
    <dbReference type="NCBI Taxonomy" id="2320717"/>
    <lineage>
        <taxon>Eukaryota</taxon>
        <taxon>Viridiplantae</taxon>
        <taxon>Streptophyta</taxon>
        <taxon>Embryophyta</taxon>
        <taxon>Tracheophyta</taxon>
        <taxon>Spermatophyta</taxon>
        <taxon>Magnoliopsida</taxon>
        <taxon>Liliopsida</taxon>
        <taxon>Asparagales</taxon>
        <taxon>Orchidaceae</taxon>
        <taxon>Orchidoideae</taxon>
        <taxon>Orchideae</taxon>
        <taxon>Orchidinae</taxon>
        <taxon>Platanthera</taxon>
    </lineage>
</organism>